<keyword evidence="4" id="KW-1185">Reference proteome</keyword>
<dbReference type="AlphaFoldDB" id="A0AA40K097"/>
<evidence type="ECO:0000256" key="2">
    <source>
        <dbReference type="SAM" id="Phobius"/>
    </source>
</evidence>
<keyword evidence="2" id="KW-0472">Membrane</keyword>
<protein>
    <submittedName>
        <fullName evidence="3">Uncharacterized protein</fullName>
    </submittedName>
</protein>
<reference evidence="3" key="1">
    <citation type="submission" date="2023-06" db="EMBL/GenBank/DDBJ databases">
        <title>Genome-scale phylogeny and comparative genomics of the fungal order Sordariales.</title>
        <authorList>
            <consortium name="Lawrence Berkeley National Laboratory"/>
            <person name="Hensen N."/>
            <person name="Bonometti L."/>
            <person name="Westerberg I."/>
            <person name="Brannstrom I.O."/>
            <person name="Guillou S."/>
            <person name="Cros-Aarteil S."/>
            <person name="Calhoun S."/>
            <person name="Haridas S."/>
            <person name="Kuo A."/>
            <person name="Mondo S."/>
            <person name="Pangilinan J."/>
            <person name="Riley R."/>
            <person name="LaButti K."/>
            <person name="Andreopoulos B."/>
            <person name="Lipzen A."/>
            <person name="Chen C."/>
            <person name="Yanf M."/>
            <person name="Daum C."/>
            <person name="Ng V."/>
            <person name="Clum A."/>
            <person name="Steindorff A."/>
            <person name="Ohm R."/>
            <person name="Martin F."/>
            <person name="Silar P."/>
            <person name="Natvig D."/>
            <person name="Lalanne C."/>
            <person name="Gautier V."/>
            <person name="Ament-velasquez S.L."/>
            <person name="Kruys A."/>
            <person name="Hutchinson M.I."/>
            <person name="Powell A.J."/>
            <person name="Barry K."/>
            <person name="Miller A.N."/>
            <person name="Grigoriev I.V."/>
            <person name="Debuchy R."/>
            <person name="Gladieux P."/>
            <person name="Thoren M.H."/>
            <person name="Johannesson H."/>
        </authorList>
    </citation>
    <scope>NUCLEOTIDE SEQUENCE</scope>
    <source>
        <strain evidence="3">SMH3187-1</strain>
    </source>
</reference>
<evidence type="ECO:0000313" key="3">
    <source>
        <dbReference type="EMBL" id="KAK0741238.1"/>
    </source>
</evidence>
<keyword evidence="2" id="KW-0812">Transmembrane</keyword>
<feature type="region of interest" description="Disordered" evidence="1">
    <location>
        <begin position="132"/>
        <end position="203"/>
    </location>
</feature>
<gene>
    <name evidence="3" type="ORF">B0T18DRAFT_227455</name>
</gene>
<evidence type="ECO:0000256" key="1">
    <source>
        <dbReference type="SAM" id="MobiDB-lite"/>
    </source>
</evidence>
<accession>A0AA40K097</accession>
<keyword evidence="2" id="KW-1133">Transmembrane helix</keyword>
<sequence>MWATRVSIPLRHFNGVPNCEITHAIRIPDPFSLSSVVTLIAHRAALLQDIGRGRYTILLKRWKVVYRTRCFHLVCNGLLAFGLVILWTWPEGSRIFSDKLKSILLPPGPPLGPPNRSRNACWGTWPTPAAMGRAHASPSSRPLSSPWSVSHRASTKGFTRSLRTRPLPPSPHLPLTPVPNLSREAGSSVDPGRARPGHLSKPS</sequence>
<proteinExistence type="predicted"/>
<feature type="compositionally biased region" description="Pro residues" evidence="1">
    <location>
        <begin position="166"/>
        <end position="177"/>
    </location>
</feature>
<feature type="transmembrane region" description="Helical" evidence="2">
    <location>
        <begin position="70"/>
        <end position="89"/>
    </location>
</feature>
<dbReference type="EMBL" id="JAUKUD010000006">
    <property type="protein sequence ID" value="KAK0741238.1"/>
    <property type="molecule type" value="Genomic_DNA"/>
</dbReference>
<name>A0AA40K097_9PEZI</name>
<comment type="caution">
    <text evidence="3">The sequence shown here is derived from an EMBL/GenBank/DDBJ whole genome shotgun (WGS) entry which is preliminary data.</text>
</comment>
<organism evidence="3 4">
    <name type="scientific">Schizothecium vesticola</name>
    <dbReference type="NCBI Taxonomy" id="314040"/>
    <lineage>
        <taxon>Eukaryota</taxon>
        <taxon>Fungi</taxon>
        <taxon>Dikarya</taxon>
        <taxon>Ascomycota</taxon>
        <taxon>Pezizomycotina</taxon>
        <taxon>Sordariomycetes</taxon>
        <taxon>Sordariomycetidae</taxon>
        <taxon>Sordariales</taxon>
        <taxon>Schizotheciaceae</taxon>
        <taxon>Schizothecium</taxon>
    </lineage>
</organism>
<feature type="compositionally biased region" description="Low complexity" evidence="1">
    <location>
        <begin position="137"/>
        <end position="150"/>
    </location>
</feature>
<dbReference type="Proteomes" id="UP001172155">
    <property type="component" value="Unassembled WGS sequence"/>
</dbReference>
<evidence type="ECO:0000313" key="4">
    <source>
        <dbReference type="Proteomes" id="UP001172155"/>
    </source>
</evidence>